<comment type="subcellular location">
    <subcellularLocation>
        <location evidence="1">Cell membrane</location>
        <topology evidence="1">Multi-pass membrane protein</topology>
    </subcellularLocation>
</comment>
<dbReference type="Pfam" id="PF01292">
    <property type="entry name" value="Ni_hydr_CYTB"/>
    <property type="match status" value="1"/>
</dbReference>
<sequence>MDKASKSPSTEFAREPVRVWDLSVRVFHWSIVALVIAAYVTSRYNWMTCHVWLGRLILTLLIFRGLWGFWGSDTARFHRFLVRPSIALAYARGFFSQPEATHIGHTPAGGWMMLALILVLSMQVLTGLFVHNDVARVGPLFGIFSANTVDMLVSAHGLFFNFLMALVTIHIAAVAAYWIVKRRNLVRPMTTGIQYLPPCAEKPEIMSARRALSLFLLAVIIATLIGQL</sequence>
<keyword evidence="5 6" id="KW-0472">Membrane</keyword>
<keyword evidence="4 6" id="KW-1133">Transmembrane helix</keyword>
<gene>
    <name evidence="8" type="ORF">KZJ38_12220</name>
</gene>
<dbReference type="Proteomes" id="UP000826462">
    <property type="component" value="Chromosome 1"/>
</dbReference>
<feature type="transmembrane region" description="Helical" evidence="6">
    <location>
        <begin position="52"/>
        <end position="70"/>
    </location>
</feature>
<reference evidence="8 9" key="1">
    <citation type="submission" date="2021-07" db="EMBL/GenBank/DDBJ databases">
        <title>Paraburkholderia edwinii protects Aspergillus sp. from phenazines by acting as a toxin sponge.</title>
        <authorList>
            <person name="Dahlstrom K.M."/>
            <person name="Newman D.K."/>
        </authorList>
    </citation>
    <scope>NUCLEOTIDE SEQUENCE [LARGE SCALE GENOMIC DNA]</scope>
    <source>
        <strain evidence="8 9">Pe01</strain>
    </source>
</reference>
<dbReference type="PANTHER" id="PTHR30485:SF2">
    <property type="entry name" value="BLL0597 PROTEIN"/>
    <property type="match status" value="1"/>
</dbReference>
<dbReference type="PANTHER" id="PTHR30485">
    <property type="entry name" value="NI/FE-HYDROGENASE 1 B-TYPE CYTOCHROME SUBUNIT"/>
    <property type="match status" value="1"/>
</dbReference>
<feature type="transmembrane region" description="Helical" evidence="6">
    <location>
        <begin position="22"/>
        <end position="40"/>
    </location>
</feature>
<evidence type="ECO:0000259" key="7">
    <source>
        <dbReference type="Pfam" id="PF01292"/>
    </source>
</evidence>
<dbReference type="InterPro" id="IPR051542">
    <property type="entry name" value="Hydrogenase_cytochrome"/>
</dbReference>
<keyword evidence="9" id="KW-1185">Reference proteome</keyword>
<keyword evidence="2" id="KW-1003">Cell membrane</keyword>
<dbReference type="RefSeq" id="WP_219796155.1">
    <property type="nucleotide sequence ID" value="NZ_CP080095.1"/>
</dbReference>
<evidence type="ECO:0000256" key="1">
    <source>
        <dbReference type="ARBA" id="ARBA00004651"/>
    </source>
</evidence>
<dbReference type="InterPro" id="IPR011577">
    <property type="entry name" value="Cyt_b561_bac/Ni-Hgenase"/>
</dbReference>
<evidence type="ECO:0000313" key="9">
    <source>
        <dbReference type="Proteomes" id="UP000826462"/>
    </source>
</evidence>
<keyword evidence="3 6" id="KW-0812">Transmembrane</keyword>
<feature type="domain" description="Cytochrome b561 bacterial/Ni-hydrogenase" evidence="7">
    <location>
        <begin position="19"/>
        <end position="192"/>
    </location>
</feature>
<name>A0ABX8UEI7_9BURK</name>
<feature type="transmembrane region" description="Helical" evidence="6">
    <location>
        <begin position="137"/>
        <end position="153"/>
    </location>
</feature>
<dbReference type="InterPro" id="IPR016174">
    <property type="entry name" value="Di-haem_cyt_TM"/>
</dbReference>
<evidence type="ECO:0000256" key="6">
    <source>
        <dbReference type="SAM" id="Phobius"/>
    </source>
</evidence>
<proteinExistence type="predicted"/>
<organism evidence="8 9">
    <name type="scientific">Paraburkholderia edwinii</name>
    <dbReference type="NCBI Taxonomy" id="2861782"/>
    <lineage>
        <taxon>Bacteria</taxon>
        <taxon>Pseudomonadati</taxon>
        <taxon>Pseudomonadota</taxon>
        <taxon>Betaproteobacteria</taxon>
        <taxon>Burkholderiales</taxon>
        <taxon>Burkholderiaceae</taxon>
        <taxon>Paraburkholderia</taxon>
    </lineage>
</organism>
<evidence type="ECO:0000256" key="3">
    <source>
        <dbReference type="ARBA" id="ARBA00022692"/>
    </source>
</evidence>
<dbReference type="EMBL" id="CP080095">
    <property type="protein sequence ID" value="QYD67161.1"/>
    <property type="molecule type" value="Genomic_DNA"/>
</dbReference>
<evidence type="ECO:0000313" key="8">
    <source>
        <dbReference type="EMBL" id="QYD67161.1"/>
    </source>
</evidence>
<evidence type="ECO:0000256" key="2">
    <source>
        <dbReference type="ARBA" id="ARBA00022475"/>
    </source>
</evidence>
<feature type="transmembrane region" description="Helical" evidence="6">
    <location>
        <begin position="159"/>
        <end position="180"/>
    </location>
</feature>
<dbReference type="SUPFAM" id="SSF81342">
    <property type="entry name" value="Transmembrane di-heme cytochromes"/>
    <property type="match status" value="1"/>
</dbReference>
<evidence type="ECO:0000256" key="5">
    <source>
        <dbReference type="ARBA" id="ARBA00023136"/>
    </source>
</evidence>
<accession>A0ABX8UEI7</accession>
<evidence type="ECO:0000256" key="4">
    <source>
        <dbReference type="ARBA" id="ARBA00022989"/>
    </source>
</evidence>
<dbReference type="Gene3D" id="1.20.950.20">
    <property type="entry name" value="Transmembrane di-heme cytochromes, Chain C"/>
    <property type="match status" value="1"/>
</dbReference>
<feature type="transmembrane region" description="Helical" evidence="6">
    <location>
        <begin position="211"/>
        <end position="227"/>
    </location>
</feature>
<protein>
    <submittedName>
        <fullName evidence="8">Cytochrome b/b6 domain-containing protein</fullName>
    </submittedName>
</protein>
<feature type="transmembrane region" description="Helical" evidence="6">
    <location>
        <begin position="111"/>
        <end position="130"/>
    </location>
</feature>